<dbReference type="PROSITE" id="PS50878">
    <property type="entry name" value="RT_POL"/>
    <property type="match status" value="1"/>
</dbReference>
<feature type="domain" description="Reverse transcriptase" evidence="1">
    <location>
        <begin position="282"/>
        <end position="553"/>
    </location>
</feature>
<sequence>MEDFPVAAPVLTPVEFSDHHILSCELNVRNTPSKGRGIWRLNSDRLVEPRVQQAFKDFFHDQITLADLGQTKSEWWEMVKARTRRLFHNLAQNMQSSRYKVYLSLLARLDILFSQGGDPEDVAAVKALIRSFPYDRYASLEKERDHGAYHSPDPYLSCKRKEGTKTISSLRSADGILEESPRGILKVVRDYYIGLLGKGRPRYAEGGTSRGREVDDFLSGITLPENTDLPWDELVSEITIEDVTESIIQQNKNKLPSPDGLTAEFYQQFCTLLAPHLTEVYESLAQGLLPASMRSSALILLTKPNVVDTADVGNWRPISLLNVERKVLAKILMKRLQGLAGSILSTSQYCALGGRTVFDAVFEVREALEKCRAGVKGIYLLALDQSKAFDRVDHRYLWSVLRKYGLPSKFINWIITLYRGADSFALVNGWKGRAFGIRSGVRQGCPLSPLMYVFAIDPFIRAIDGSALQGVARAPERPLRVVAYADDISIVVSKTQESALVDDMIRAYSAASSSQVNKCKSGVFWCGKEGDQFPLPDGFPQAQPEIKILGVVFGPGDLALRNWSERLAIASSKVEESHRWKLTYRERVKLIKTHVLTVFGYVSNIFLLPRSLHAPMFALFFRMLWGNRLNLIKRGHLPGQEGRGFGHGQPHRLFQQHLPEKEFWGSPEGRAARLGMYFQGVGRTFPGGLVPGREGEESESLALSLPPDFGHRGSGNSSQVECHGGFSTGGSWPPTMAFSSH</sequence>
<proteinExistence type="predicted"/>
<evidence type="ECO:0000259" key="1">
    <source>
        <dbReference type="PROSITE" id="PS50878"/>
    </source>
</evidence>
<reference evidence="2" key="1">
    <citation type="submission" date="2022-03" db="EMBL/GenBank/DDBJ databases">
        <authorList>
            <person name="Alioto T."/>
            <person name="Alioto T."/>
            <person name="Gomez Garrido J."/>
        </authorList>
    </citation>
    <scope>NUCLEOTIDE SEQUENCE</scope>
</reference>
<name>A0AAD1TM77_PELCU</name>
<protein>
    <recommendedName>
        <fullName evidence="1">Reverse transcriptase domain-containing protein</fullName>
    </recommendedName>
</protein>
<dbReference type="Proteomes" id="UP001295444">
    <property type="component" value="Chromosome 14"/>
</dbReference>
<evidence type="ECO:0000313" key="3">
    <source>
        <dbReference type="Proteomes" id="UP001295444"/>
    </source>
</evidence>
<dbReference type="PANTHER" id="PTHR19446">
    <property type="entry name" value="REVERSE TRANSCRIPTASES"/>
    <property type="match status" value="1"/>
</dbReference>
<dbReference type="EMBL" id="OW240925">
    <property type="protein sequence ID" value="CAH2329416.1"/>
    <property type="molecule type" value="Genomic_DNA"/>
</dbReference>
<evidence type="ECO:0000313" key="2">
    <source>
        <dbReference type="EMBL" id="CAH2329416.1"/>
    </source>
</evidence>
<gene>
    <name evidence="2" type="ORF">PECUL_23A050452</name>
</gene>
<dbReference type="AlphaFoldDB" id="A0AAD1TM77"/>
<accession>A0AAD1TM77</accession>
<keyword evidence="3" id="KW-1185">Reference proteome</keyword>
<dbReference type="InterPro" id="IPR000477">
    <property type="entry name" value="RT_dom"/>
</dbReference>
<dbReference type="InterPro" id="IPR043502">
    <property type="entry name" value="DNA/RNA_pol_sf"/>
</dbReference>
<dbReference type="Pfam" id="PF00078">
    <property type="entry name" value="RVT_1"/>
    <property type="match status" value="1"/>
</dbReference>
<dbReference type="CDD" id="cd01650">
    <property type="entry name" value="RT_nLTR_like"/>
    <property type="match status" value="1"/>
</dbReference>
<dbReference type="SUPFAM" id="SSF56672">
    <property type="entry name" value="DNA/RNA polymerases"/>
    <property type="match status" value="1"/>
</dbReference>
<organism evidence="2 3">
    <name type="scientific">Pelobates cultripes</name>
    <name type="common">Western spadefoot toad</name>
    <dbReference type="NCBI Taxonomy" id="61616"/>
    <lineage>
        <taxon>Eukaryota</taxon>
        <taxon>Metazoa</taxon>
        <taxon>Chordata</taxon>
        <taxon>Craniata</taxon>
        <taxon>Vertebrata</taxon>
        <taxon>Euteleostomi</taxon>
        <taxon>Amphibia</taxon>
        <taxon>Batrachia</taxon>
        <taxon>Anura</taxon>
        <taxon>Pelobatoidea</taxon>
        <taxon>Pelobatidae</taxon>
        <taxon>Pelobates</taxon>
    </lineage>
</organism>